<dbReference type="GO" id="GO:0071111">
    <property type="term" value="F:cyclic-guanylate-specific phosphodiesterase activity"/>
    <property type="evidence" value="ECO:0007669"/>
    <property type="project" value="InterPro"/>
</dbReference>
<keyword evidence="1" id="KW-1133">Transmembrane helix</keyword>
<evidence type="ECO:0000259" key="2">
    <source>
        <dbReference type="PROSITE" id="PS50883"/>
    </source>
</evidence>
<dbReference type="InterPro" id="IPR035919">
    <property type="entry name" value="EAL_sf"/>
</dbReference>
<dbReference type="CDD" id="cd01948">
    <property type="entry name" value="EAL"/>
    <property type="match status" value="1"/>
</dbReference>
<dbReference type="PANTHER" id="PTHR33121">
    <property type="entry name" value="CYCLIC DI-GMP PHOSPHODIESTERASE PDEF"/>
    <property type="match status" value="1"/>
</dbReference>
<feature type="domain" description="EAL" evidence="2">
    <location>
        <begin position="362"/>
        <end position="616"/>
    </location>
</feature>
<feature type="transmembrane region" description="Helical" evidence="1">
    <location>
        <begin position="7"/>
        <end position="28"/>
    </location>
</feature>
<dbReference type="Pfam" id="PF00563">
    <property type="entry name" value="EAL"/>
    <property type="match status" value="1"/>
</dbReference>
<feature type="transmembrane region" description="Helical" evidence="1">
    <location>
        <begin position="151"/>
        <end position="171"/>
    </location>
</feature>
<evidence type="ECO:0000259" key="3">
    <source>
        <dbReference type="PROSITE" id="PS50887"/>
    </source>
</evidence>
<evidence type="ECO:0000313" key="5">
    <source>
        <dbReference type="Proteomes" id="UP000095544"/>
    </source>
</evidence>
<dbReference type="InterPro" id="IPR001633">
    <property type="entry name" value="EAL_dom"/>
</dbReference>
<dbReference type="InterPro" id="IPR050706">
    <property type="entry name" value="Cyclic-di-GMP_PDE-like"/>
</dbReference>
<dbReference type="SUPFAM" id="SSF55073">
    <property type="entry name" value="Nucleotide cyclase"/>
    <property type="match status" value="1"/>
</dbReference>
<dbReference type="RefSeq" id="WP_070102368.1">
    <property type="nucleotide sequence ID" value="NZ_CYZU01000012.1"/>
</dbReference>
<dbReference type="Pfam" id="PF00990">
    <property type="entry name" value="GGDEF"/>
    <property type="match status" value="1"/>
</dbReference>
<dbReference type="OrthoDB" id="9805474at2"/>
<evidence type="ECO:0000313" key="4">
    <source>
        <dbReference type="EMBL" id="CUO23510.1"/>
    </source>
</evidence>
<dbReference type="SMART" id="SM00052">
    <property type="entry name" value="EAL"/>
    <property type="match status" value="1"/>
</dbReference>
<proteinExistence type="predicted"/>
<dbReference type="PROSITE" id="PS50887">
    <property type="entry name" value="GGDEF"/>
    <property type="match status" value="1"/>
</dbReference>
<gene>
    <name evidence="4" type="primary">cph2_4</name>
    <name evidence="4" type="ORF">ERS852491_01631</name>
</gene>
<dbReference type="InterPro" id="IPR043128">
    <property type="entry name" value="Rev_trsase/Diguanyl_cyclase"/>
</dbReference>
<dbReference type="Gene3D" id="3.30.70.270">
    <property type="match status" value="1"/>
</dbReference>
<dbReference type="EMBL" id="CYZU01000012">
    <property type="protein sequence ID" value="CUO23510.1"/>
    <property type="molecule type" value="Genomic_DNA"/>
</dbReference>
<dbReference type="Proteomes" id="UP000095544">
    <property type="component" value="Unassembled WGS sequence"/>
</dbReference>
<dbReference type="SUPFAM" id="SSF141868">
    <property type="entry name" value="EAL domain-like"/>
    <property type="match status" value="1"/>
</dbReference>
<organism evidence="4 5">
    <name type="scientific">Faecalicatena contorta</name>
    <dbReference type="NCBI Taxonomy" id="39482"/>
    <lineage>
        <taxon>Bacteria</taxon>
        <taxon>Bacillati</taxon>
        <taxon>Bacillota</taxon>
        <taxon>Clostridia</taxon>
        <taxon>Lachnospirales</taxon>
        <taxon>Lachnospiraceae</taxon>
        <taxon>Faecalicatena</taxon>
    </lineage>
</organism>
<dbReference type="NCBIfam" id="TIGR00254">
    <property type="entry name" value="GGDEF"/>
    <property type="match status" value="1"/>
</dbReference>
<reference evidence="4 5" key="1">
    <citation type="submission" date="2015-09" db="EMBL/GenBank/DDBJ databases">
        <authorList>
            <consortium name="Pathogen Informatics"/>
        </authorList>
    </citation>
    <scope>NUCLEOTIDE SEQUENCE [LARGE SCALE GENOMIC DNA]</scope>
    <source>
        <strain evidence="4 5">2789STDY5834876</strain>
    </source>
</reference>
<protein>
    <submittedName>
        <fullName evidence="4">Bacteriophytochrome cph2</fullName>
    </submittedName>
</protein>
<keyword evidence="1" id="KW-0472">Membrane</keyword>
<dbReference type="PROSITE" id="PS50883">
    <property type="entry name" value="EAL"/>
    <property type="match status" value="1"/>
</dbReference>
<name>A0A174DHY7_9FIRM</name>
<dbReference type="SMART" id="SM00267">
    <property type="entry name" value="GGDEF"/>
    <property type="match status" value="1"/>
</dbReference>
<dbReference type="AlphaFoldDB" id="A0A174DHY7"/>
<dbReference type="Gene3D" id="3.20.20.450">
    <property type="entry name" value="EAL domain"/>
    <property type="match status" value="1"/>
</dbReference>
<dbReference type="STRING" id="39482.ERS852491_01631"/>
<dbReference type="InterPro" id="IPR000160">
    <property type="entry name" value="GGDEF_dom"/>
</dbReference>
<accession>A0A174DHY7</accession>
<dbReference type="PANTHER" id="PTHR33121:SF71">
    <property type="entry name" value="OXYGEN SENSOR PROTEIN DOSP"/>
    <property type="match status" value="1"/>
</dbReference>
<keyword evidence="1" id="KW-0812">Transmembrane</keyword>
<dbReference type="InterPro" id="IPR029787">
    <property type="entry name" value="Nucleotide_cyclase"/>
</dbReference>
<evidence type="ECO:0000256" key="1">
    <source>
        <dbReference type="SAM" id="Phobius"/>
    </source>
</evidence>
<sequence>MKAKWKYALLGFFLAMDLLIVFVLRSVYSTQSYGQLINYVGIVRGATQRLVKLEMNNRPSDSLITYLDDIMDNLSAGEGKYGLILPDDKEYRASLGELETKWAGLKEDIYNYRGGYTDGKVLLENSEVYFNQANETVFAAEAYSKHRTANLLRMTVVLIICIVLIWLLIFWSSLRKMLNLEYVNKSLEDKAGRDILTNVYTVDKFKNAAQELLDENSGLKYAVFYVDFADFKYINDVFGYEWGDRILKEYGGILEQDLDEKEVVGRVNADNFVILRHYETKKDVLNRQKEADKKITDYMRNSGNRHILSVCCGLCCLEDVIESLKIEGLMDRANFARKAVKTGKFDRYRFYNESIRRQLFHEKDIESCMGSALENKEFKVYYQPKVDLKTNQIVCSEALARWQKADGTVIPPSDFIPVFEKNYTIPLLDRYIFEEVCRWLRHLLDDGLQALPVSVNVSRLQFYNSDFVSIYTEIRDKYNIPPSLLEIEFTETILFDNWDELSKIVEDLHSAGFSSSIDDFGKGYSSLSTVQNLNVDVLKIDAAFFPNITSKEKDRLLVEGIIKLVKQFGVVTVAEGIETEEQAEVLRGIGCDMIQGYVFYRPMPEQDYESLLFEKNSGETEAAKRTAQDNAVEDGLLHEGKACGQISADQGVYYQDNGEFA</sequence>
<feature type="domain" description="GGDEF" evidence="3">
    <location>
        <begin position="219"/>
        <end position="353"/>
    </location>
</feature>